<dbReference type="InterPro" id="IPR025420">
    <property type="entry name" value="DUF4143"/>
</dbReference>
<evidence type="ECO:0008006" key="4">
    <source>
        <dbReference type="Google" id="ProtNLM"/>
    </source>
</evidence>
<sequence length="418" mass="46840">MIYRDIIDRIRPWLSQDTILMLKGARQVGKTTILHYLQKEIEGQGGMARYIAADLDFADPSFGDPRLFILRLADLFQGKTGTVLIDEFQSIPNAGLFLKTVYDQTKDRYHFIVSGSSSLELTKNAESLAGRKKEFIIRPFSFREFIRARFPDIPLKCFGLDELRAIEDFAALYGTLLKEAYAEYLTIGGYPGPVLSPPELRVDILKELLSTYLHKDVAGYQKIENVTGFNNMVRLLSAQTGSQVNKSELGATLRLNAETVNRYLDILEGTFVFSLVPPWFSNPRKEVSKMPKVYVNDPGILLAAGTRPAVRPAYELLDGHLVENAVYLSFVARAEKIRYWRTIGGAEVDFIVDTETGALPVEVKFTAAKPTEPVAMRNFRAAYTEARKGIIVSRDTISNDGTVVIPAYLLDFLTGLTE</sequence>
<evidence type="ECO:0000313" key="3">
    <source>
        <dbReference type="EMBL" id="SLM18687.1"/>
    </source>
</evidence>
<proteinExistence type="predicted"/>
<dbReference type="PANTHER" id="PTHR43566:SF1">
    <property type="entry name" value="AAA+ ATPASE DOMAIN-CONTAINING PROTEIN"/>
    <property type="match status" value="1"/>
</dbReference>
<organism evidence="3">
    <name type="scientific">uncultured spirochete</name>
    <dbReference type="NCBI Taxonomy" id="156406"/>
    <lineage>
        <taxon>Bacteria</taxon>
        <taxon>Pseudomonadati</taxon>
        <taxon>Spirochaetota</taxon>
        <taxon>Spirochaetia</taxon>
        <taxon>Spirochaetales</taxon>
        <taxon>environmental samples</taxon>
    </lineage>
</organism>
<dbReference type="PANTHER" id="PTHR43566">
    <property type="entry name" value="CONSERVED PROTEIN"/>
    <property type="match status" value="1"/>
</dbReference>
<feature type="domain" description="AAA" evidence="1">
    <location>
        <begin position="17"/>
        <end position="145"/>
    </location>
</feature>
<feature type="domain" description="DUF4143" evidence="2">
    <location>
        <begin position="215"/>
        <end position="365"/>
    </location>
</feature>
<accession>A0A3P3XR13</accession>
<evidence type="ECO:0000259" key="1">
    <source>
        <dbReference type="Pfam" id="PF13173"/>
    </source>
</evidence>
<name>A0A3P3XR13_9SPIR</name>
<dbReference type="Pfam" id="PF13173">
    <property type="entry name" value="AAA_14"/>
    <property type="match status" value="1"/>
</dbReference>
<dbReference type="SUPFAM" id="SSF52540">
    <property type="entry name" value="P-loop containing nucleoside triphosphate hydrolases"/>
    <property type="match status" value="1"/>
</dbReference>
<gene>
    <name evidence="3" type="ORF">SPIRO4BDMA_50202</name>
</gene>
<evidence type="ECO:0000259" key="2">
    <source>
        <dbReference type="Pfam" id="PF13635"/>
    </source>
</evidence>
<dbReference type="Pfam" id="PF13635">
    <property type="entry name" value="DUF4143"/>
    <property type="match status" value="1"/>
</dbReference>
<dbReference type="EMBL" id="FWDO01000005">
    <property type="protein sequence ID" value="SLM18687.1"/>
    <property type="molecule type" value="Genomic_DNA"/>
</dbReference>
<dbReference type="InterPro" id="IPR041682">
    <property type="entry name" value="AAA_14"/>
</dbReference>
<dbReference type="InterPro" id="IPR027417">
    <property type="entry name" value="P-loop_NTPase"/>
</dbReference>
<protein>
    <recommendedName>
        <fullName evidence="4">ATPase</fullName>
    </recommendedName>
</protein>
<reference evidence="3" key="1">
    <citation type="submission" date="2017-02" db="EMBL/GenBank/DDBJ databases">
        <authorList>
            <person name="Regsiter A."/>
            <person name="William W."/>
        </authorList>
    </citation>
    <scope>NUCLEOTIDE SEQUENCE</scope>
    <source>
        <strain evidence="3">BdmA 4</strain>
    </source>
</reference>
<dbReference type="AlphaFoldDB" id="A0A3P3XR13"/>